<dbReference type="AlphaFoldDB" id="A0A2N9BB20"/>
<dbReference type="Proteomes" id="UP000235464">
    <property type="component" value="Chromosome I"/>
</dbReference>
<dbReference type="InterPro" id="IPR046200">
    <property type="entry name" value="DUF6233"/>
</dbReference>
<keyword evidence="2" id="KW-1185">Reference proteome</keyword>
<reference evidence="2" key="1">
    <citation type="submission" date="2017-11" db="EMBL/GenBank/DDBJ databases">
        <authorList>
            <person name="Wibberg D."/>
        </authorList>
    </citation>
    <scope>NUCLEOTIDE SEQUENCE [LARGE SCALE GENOMIC DNA]</scope>
</reference>
<dbReference type="EMBL" id="LT963352">
    <property type="protein sequence ID" value="SOR80556.1"/>
    <property type="molecule type" value="Genomic_DNA"/>
</dbReference>
<sequence length="71" mass="7920">MAQIAPRPQFVVQQKRTARGPQPAIIHVGDCSMIEGTPYWITEHDARVSITDPNIEACQFCRPDTELGVLD</sequence>
<protein>
    <submittedName>
        <fullName evidence="1">Uncharacterized protein</fullName>
    </submittedName>
</protein>
<proteinExistence type="predicted"/>
<organism evidence="1 2">
    <name type="scientific">Streptomyces chartreusis NRRL 3882</name>
    <dbReference type="NCBI Taxonomy" id="1079985"/>
    <lineage>
        <taxon>Bacteria</taxon>
        <taxon>Bacillati</taxon>
        <taxon>Actinomycetota</taxon>
        <taxon>Actinomycetes</taxon>
        <taxon>Kitasatosporales</taxon>
        <taxon>Streptomycetaceae</taxon>
        <taxon>Streptomyces</taxon>
    </lineage>
</organism>
<evidence type="ECO:0000313" key="1">
    <source>
        <dbReference type="EMBL" id="SOR80556.1"/>
    </source>
</evidence>
<dbReference type="Pfam" id="PF19746">
    <property type="entry name" value="DUF6233"/>
    <property type="match status" value="1"/>
</dbReference>
<evidence type="ECO:0000313" key="2">
    <source>
        <dbReference type="Proteomes" id="UP000235464"/>
    </source>
</evidence>
<name>A0A2N9BB20_STRCX</name>
<accession>A0A2N9BB20</accession>
<gene>
    <name evidence="1" type="ORF">SCNRRL3882_4011</name>
</gene>